<evidence type="ECO:0000259" key="13">
    <source>
        <dbReference type="Pfam" id="PF04560"/>
    </source>
</evidence>
<dbReference type="GO" id="GO:0032549">
    <property type="term" value="F:ribonucleoside binding"/>
    <property type="evidence" value="ECO:0007669"/>
    <property type="project" value="InterPro"/>
</dbReference>
<dbReference type="NCBIfam" id="TIGR02013">
    <property type="entry name" value="rpoB"/>
    <property type="match status" value="1"/>
</dbReference>
<keyword evidence="4 9" id="KW-0808">Transferase</keyword>
<dbReference type="GeneID" id="20356095"/>
<dbReference type="InterPro" id="IPR042107">
    <property type="entry name" value="DNA-dir_RNA_pol_bsu_ext_1_sf"/>
</dbReference>
<evidence type="ECO:0000256" key="2">
    <source>
        <dbReference type="ARBA" id="ARBA00006835"/>
    </source>
</evidence>
<dbReference type="HAMAP" id="MF_01321">
    <property type="entry name" value="RNApol_bact_RpoB"/>
    <property type="match status" value="1"/>
</dbReference>
<proteinExistence type="inferred from homology"/>
<dbReference type="InterPro" id="IPR007644">
    <property type="entry name" value="RNA_pol_bsu_protrusion"/>
</dbReference>
<feature type="domain" description="RNA polymerase Rpb2" evidence="13">
    <location>
        <begin position="998"/>
        <end position="1072"/>
    </location>
</feature>
<keyword evidence="18" id="KW-0150">Chloroplast</keyword>
<feature type="domain" description="DNA-directed RNA polymerase beta subunit external 1" evidence="17">
    <location>
        <begin position="468"/>
        <end position="533"/>
    </location>
</feature>
<evidence type="ECO:0000313" key="18">
    <source>
        <dbReference type="EMBL" id="AID67723.1"/>
    </source>
</evidence>
<feature type="domain" description="RNA polymerase Rpb2" evidence="14">
    <location>
        <begin position="132"/>
        <end position="328"/>
    </location>
</feature>
<evidence type="ECO:0000256" key="7">
    <source>
        <dbReference type="ARBA" id="ARBA00026088"/>
    </source>
</evidence>
<dbReference type="Pfam" id="PF04565">
    <property type="entry name" value="RNA_pol_Rpb2_3"/>
    <property type="match status" value="1"/>
</dbReference>
<name>A0A088CIJ3_9CHLO</name>
<dbReference type="Pfam" id="PF04560">
    <property type="entry name" value="RNA_pol_Rpb2_7"/>
    <property type="match status" value="1"/>
</dbReference>
<keyword evidence="18" id="KW-0934">Plastid</keyword>
<dbReference type="GO" id="GO:0006351">
    <property type="term" value="P:DNA-templated transcription"/>
    <property type="evidence" value="ECO:0007669"/>
    <property type="project" value="UniProtKB-UniRule"/>
</dbReference>
<gene>
    <name evidence="9 18" type="primary">rpoB</name>
</gene>
<dbReference type="InterPro" id="IPR010243">
    <property type="entry name" value="RNA_pol_bsu_bac"/>
</dbReference>
<sequence length="1090" mass="122561">MIFAAQALSMPSSYGFPDFVAIQRESFLKFLAEGFPTELGNCTPIESASGELEITLYPDKFRLKRPKMTPQEAIWKASTYSCPMYVGARFINHATGRVQSEYVFLGDLPFMTDRGHFVINGSSRVVVNQIVRSPGIYYKEMIDQKNRRTFVASIISDRGSWLRLETDRNGLIWARLDKAKKIPILIFLQAIGISQQTIFQSLRNPDYLINGIAQLLYKPNRKFTCREIVPGSTYQALMELYSKLYPDKPATISAARYILYSRFLDPKRYDLGQVGRWKINRKLSLSIPFDRRTLCPIDFLAATDYLINLECGTGECDDIDHLKNRRVRSSGELIQNQVRIGLRRLERILLDRMVRDPKGSQSELISWMSPKPLVGALREFFGSSQLSQFMDQTNPLAEITHKRRLSCLGPGGLSRDRAGMAVREIHPSHYGRICPIETPEGPNAGLIGSLATHARINDYGFLESPFYQVHHSKVQHHLGPIFLSAEQEDEVQVCVGDLILDEDQKLPNRLLPARYQQEFITTTCEQVNYLGVSPIQVISVATSLIPFLEHDDANRALMGSNMQRQAVPLLYPERPIVGTGLESQAALDSGTVLCAHTAGQVSYVDSKQIIVKNQARSMHYFLHIYQRSNQDTCIHQRPLVKEKEWVQRGDFLTDGAASVGGELALGQNILVAYMPWEGYNFEDAILISDRLVYEDIFTSLHIERYVIESRQSKLGKEEFTRDIPGATSYAMRHLDEEGIVKIGSWIQPGDILVGRVTPKEDIDQLPEARLLQAIFGHKARDVRDTSLRVPTGVSGRIVDVRILQGEDLPGFSNGSGSGCMVHVYLCQKRRIQIGDKMAGRHGNKGIVSRILPAKDMPYLIDGTPVDMVLNPLGVPSRMNVGQVFECLLGLAGSHLKTHFRLRAFDEMYGEQASRAIVYAKLYEASKKTKIPWLFNPNHPGKTRVFDGRTGEAFDQPVLVGKAYMLKLVHQVDDKIHARSTGPYSLVTQQPLGGRSKHGGQRFGEMEVWALEGFGASYLLQELLTFKSDDVQGRNKTMTALIKGQAIPAAGTPESFKVLIRELQALCLDISLYRARLKLIGRPQEVQLTKL</sequence>
<dbReference type="NCBIfam" id="NF001616">
    <property type="entry name" value="PRK00405.1"/>
    <property type="match status" value="1"/>
</dbReference>
<evidence type="ECO:0000256" key="5">
    <source>
        <dbReference type="ARBA" id="ARBA00022695"/>
    </source>
</evidence>
<evidence type="ECO:0000259" key="16">
    <source>
        <dbReference type="Pfam" id="PF04565"/>
    </source>
</evidence>
<dbReference type="Pfam" id="PF10385">
    <property type="entry name" value="RNA_pol_Rpb2_45"/>
    <property type="match status" value="1"/>
</dbReference>
<evidence type="ECO:0000259" key="14">
    <source>
        <dbReference type="Pfam" id="PF04561"/>
    </source>
</evidence>
<geneLocation type="chloroplast" evidence="18"/>
<evidence type="ECO:0000256" key="6">
    <source>
        <dbReference type="ARBA" id="ARBA00023163"/>
    </source>
</evidence>
<evidence type="ECO:0000259" key="17">
    <source>
        <dbReference type="Pfam" id="PF10385"/>
    </source>
</evidence>
<feature type="domain" description="DNA-directed RNA polymerase subunit 2 hybrid-binding" evidence="12">
    <location>
        <begin position="594"/>
        <end position="996"/>
    </location>
</feature>
<dbReference type="EC" id="2.7.7.6" evidence="9"/>
<dbReference type="InterPro" id="IPR007645">
    <property type="entry name" value="RNA_pol_Rpb2_3"/>
</dbReference>
<dbReference type="InterPro" id="IPR037034">
    <property type="entry name" value="RNA_pol_Rpb2_2_sf"/>
</dbReference>
<dbReference type="RefSeq" id="YP_009057878.1">
    <property type="nucleotide sequence ID" value="NC_024829.1"/>
</dbReference>
<dbReference type="SUPFAM" id="SSF64484">
    <property type="entry name" value="beta and beta-prime subunits of DNA dependent RNA-polymerase"/>
    <property type="match status" value="1"/>
</dbReference>
<accession>A0A088CIJ3</accession>
<evidence type="ECO:0000256" key="9">
    <source>
        <dbReference type="HAMAP-Rule" id="MF_01321"/>
    </source>
</evidence>
<dbReference type="Gene3D" id="2.30.150.10">
    <property type="entry name" value="DNA-directed RNA polymerase, beta subunit, external 1 domain"/>
    <property type="match status" value="1"/>
</dbReference>
<evidence type="ECO:0000256" key="11">
    <source>
        <dbReference type="RuleBase" id="RU363031"/>
    </source>
</evidence>
<dbReference type="InterPro" id="IPR007120">
    <property type="entry name" value="DNA-dir_RNAP_su2_dom"/>
</dbReference>
<evidence type="ECO:0000259" key="15">
    <source>
        <dbReference type="Pfam" id="PF04563"/>
    </source>
</evidence>
<dbReference type="InterPro" id="IPR037033">
    <property type="entry name" value="DNA-dir_RNAP_su2_hyb_sf"/>
</dbReference>
<dbReference type="Gene3D" id="3.90.1110.10">
    <property type="entry name" value="RNA polymerase Rpb2, domain 2"/>
    <property type="match status" value="1"/>
</dbReference>
<keyword evidence="3 9" id="KW-0240">DNA-directed RNA polymerase</keyword>
<dbReference type="GO" id="GO:0000428">
    <property type="term" value="C:DNA-directed RNA polymerase complex"/>
    <property type="evidence" value="ECO:0007669"/>
    <property type="project" value="UniProtKB-KW"/>
</dbReference>
<dbReference type="InterPro" id="IPR007641">
    <property type="entry name" value="RNA_pol_Rpb2_7"/>
</dbReference>
<reference evidence="18" key="1">
    <citation type="journal article" date="2014" name="BMC Genomics">
        <title>Six newly sequenced chloroplast genomes from prasinophyte green algae provide insights into the relationships among prasinophyte lineages and the diversity of streamlined genome architecture in picoplanktonic species.</title>
        <authorList>
            <person name="Lemieux C."/>
            <person name="Otis C."/>
            <person name="Turmel M."/>
        </authorList>
    </citation>
    <scope>NUCLEOTIDE SEQUENCE</scope>
</reference>
<evidence type="ECO:0000256" key="4">
    <source>
        <dbReference type="ARBA" id="ARBA00022679"/>
    </source>
</evidence>
<keyword evidence="5 9" id="KW-0548">Nucleotidyltransferase</keyword>
<dbReference type="InterPro" id="IPR019462">
    <property type="entry name" value="DNA-dir_RNA_pol_bsu_external_1"/>
</dbReference>
<feature type="domain" description="RNA polymerase beta subunit protrusion" evidence="15">
    <location>
        <begin position="64"/>
        <end position="355"/>
    </location>
</feature>
<evidence type="ECO:0000256" key="1">
    <source>
        <dbReference type="ARBA" id="ARBA00004026"/>
    </source>
</evidence>
<dbReference type="AlphaFoldDB" id="A0A088CIJ3"/>
<dbReference type="Pfam" id="PF04561">
    <property type="entry name" value="RNA_pol_Rpb2_2"/>
    <property type="match status" value="1"/>
</dbReference>
<dbReference type="Gene3D" id="2.40.50.100">
    <property type="match status" value="1"/>
</dbReference>
<dbReference type="EMBL" id="KJ746600">
    <property type="protein sequence ID" value="AID67723.1"/>
    <property type="molecule type" value="Genomic_DNA"/>
</dbReference>
<dbReference type="GO" id="GO:0003899">
    <property type="term" value="F:DNA-directed RNA polymerase activity"/>
    <property type="evidence" value="ECO:0007669"/>
    <property type="project" value="UniProtKB-UniRule"/>
</dbReference>
<keyword evidence="6 9" id="KW-0804">Transcription</keyword>
<organism evidence="18">
    <name type="scientific">Nephroselmis astigmatica</name>
    <dbReference type="NCBI Taxonomy" id="259378"/>
    <lineage>
        <taxon>Eukaryota</taxon>
        <taxon>Viridiplantae</taxon>
        <taxon>Chlorophyta</taxon>
        <taxon>Nephroselmidophyceae</taxon>
        <taxon>Nephroselmidales</taxon>
        <taxon>Nephroselmidaceae</taxon>
        <taxon>Nephroselmis</taxon>
    </lineage>
</organism>
<dbReference type="Gene3D" id="3.90.1100.10">
    <property type="match status" value="1"/>
</dbReference>
<feature type="domain" description="RNA polymerase Rpb2" evidence="16">
    <location>
        <begin position="388"/>
        <end position="456"/>
    </location>
</feature>
<dbReference type="Pfam" id="PF04563">
    <property type="entry name" value="RNA_pol_Rpb2_1"/>
    <property type="match status" value="1"/>
</dbReference>
<comment type="subcellular location">
    <subcellularLocation>
        <location evidence="9">Plastid</location>
        <location evidence="9">Chloroplast</location>
    </subcellularLocation>
</comment>
<dbReference type="PANTHER" id="PTHR20856">
    <property type="entry name" value="DNA-DIRECTED RNA POLYMERASE I SUBUNIT 2"/>
    <property type="match status" value="1"/>
</dbReference>
<dbReference type="CDD" id="cd00653">
    <property type="entry name" value="RNA_pol_B_RPB2"/>
    <property type="match status" value="1"/>
</dbReference>
<comment type="function">
    <text evidence="1 9 11">DNA-dependent RNA polymerase catalyzes the transcription of DNA into RNA using the four ribonucleoside triphosphates as substrates.</text>
</comment>
<comment type="catalytic activity">
    <reaction evidence="8 9 11">
        <text>RNA(n) + a ribonucleoside 5'-triphosphate = RNA(n+1) + diphosphate</text>
        <dbReference type="Rhea" id="RHEA:21248"/>
        <dbReference type="Rhea" id="RHEA-COMP:14527"/>
        <dbReference type="Rhea" id="RHEA-COMP:17342"/>
        <dbReference type="ChEBI" id="CHEBI:33019"/>
        <dbReference type="ChEBI" id="CHEBI:61557"/>
        <dbReference type="ChEBI" id="CHEBI:140395"/>
        <dbReference type="EC" id="2.7.7.6"/>
    </reaction>
</comment>
<dbReference type="Gene3D" id="2.40.270.10">
    <property type="entry name" value="DNA-directed RNA polymerase, subunit 2, domain 6"/>
    <property type="match status" value="2"/>
</dbReference>
<dbReference type="GO" id="GO:0003677">
    <property type="term" value="F:DNA binding"/>
    <property type="evidence" value="ECO:0007669"/>
    <property type="project" value="UniProtKB-UniRule"/>
</dbReference>
<dbReference type="GO" id="GO:0009507">
    <property type="term" value="C:chloroplast"/>
    <property type="evidence" value="ECO:0007669"/>
    <property type="project" value="UniProtKB-SubCell"/>
</dbReference>
<dbReference type="Gene3D" id="3.90.1800.10">
    <property type="entry name" value="RNA polymerase alpha subunit dimerisation domain"/>
    <property type="match status" value="1"/>
</dbReference>
<comment type="subunit">
    <text evidence="7 9 11">In plastids the minimal PEP RNA polymerase catalytic core is composed of four subunits: alpha, beta, beta', and beta''. When a (nuclear-encoded) sigma factor is associated with the core the holoenzyme is formed, which can initiate transcription.</text>
</comment>
<evidence type="ECO:0000256" key="10">
    <source>
        <dbReference type="RuleBase" id="RU000434"/>
    </source>
</evidence>
<dbReference type="InterPro" id="IPR007642">
    <property type="entry name" value="RNA_pol_Rpb2_2"/>
</dbReference>
<dbReference type="InterPro" id="IPR007121">
    <property type="entry name" value="RNA_pol_bsu_CS"/>
</dbReference>
<dbReference type="Gene3D" id="2.40.50.150">
    <property type="match status" value="1"/>
</dbReference>
<dbReference type="PROSITE" id="PS01166">
    <property type="entry name" value="RNA_POL_BETA"/>
    <property type="match status" value="1"/>
</dbReference>
<evidence type="ECO:0000259" key="12">
    <source>
        <dbReference type="Pfam" id="PF00562"/>
    </source>
</evidence>
<evidence type="ECO:0000256" key="8">
    <source>
        <dbReference type="ARBA" id="ARBA00048552"/>
    </source>
</evidence>
<dbReference type="InterPro" id="IPR015712">
    <property type="entry name" value="DNA-dir_RNA_pol_su2"/>
</dbReference>
<comment type="similarity">
    <text evidence="2 9 10">Belongs to the RNA polymerase beta chain family.</text>
</comment>
<dbReference type="Pfam" id="PF00562">
    <property type="entry name" value="RNA_pol_Rpb2_6"/>
    <property type="match status" value="1"/>
</dbReference>
<protein>
    <recommendedName>
        <fullName evidence="9">DNA-directed RNA polymerase subunit beta</fullName>
        <ecNumber evidence="9">2.7.7.6</ecNumber>
    </recommendedName>
    <alternativeName>
        <fullName evidence="9">PEP</fullName>
    </alternativeName>
    <alternativeName>
        <fullName evidence="9">Plastid-encoded RNA polymerase subunit beta</fullName>
        <shortName evidence="9">RNA polymerase subunit beta</shortName>
    </alternativeName>
</protein>
<evidence type="ECO:0000256" key="3">
    <source>
        <dbReference type="ARBA" id="ARBA00022478"/>
    </source>
</evidence>
<dbReference type="InterPro" id="IPR014724">
    <property type="entry name" value="RNA_pol_RPB2_OB-fold"/>
</dbReference>